<evidence type="ECO:0000313" key="2">
    <source>
        <dbReference type="EMBL" id="KWX77510.1"/>
    </source>
</evidence>
<protein>
    <recommendedName>
        <fullName evidence="1">DUF6933 domain-containing protein</fullName>
    </recommendedName>
</protein>
<dbReference type="AlphaFoldDB" id="A0A132U1X4"/>
<dbReference type="InterPro" id="IPR053864">
    <property type="entry name" value="DUF6933"/>
</dbReference>
<comment type="caution">
    <text evidence="2">The sequence shown here is derived from an EMBL/GenBank/DDBJ whole genome shotgun (WGS) entry which is preliminary data.</text>
</comment>
<proteinExistence type="predicted"/>
<gene>
    <name evidence="2" type="ORF">AMQ84_12230</name>
</gene>
<dbReference type="Proteomes" id="UP000070475">
    <property type="component" value="Unassembled WGS sequence"/>
</dbReference>
<keyword evidence="3" id="KW-1185">Reference proteome</keyword>
<evidence type="ECO:0000313" key="3">
    <source>
        <dbReference type="Proteomes" id="UP000070475"/>
    </source>
</evidence>
<dbReference type="PATRIC" id="fig|483937.3.peg.2633"/>
<name>A0A132U1X4_9BACL</name>
<accession>A0A132U1X4</accession>
<sequence>MCSAAGGRICFQYLVRLVYWNEPGIKMHKMKRKTLLEGRTSMTTIALTKKLFKLGAFVEEQDNGIEDELYRWHANVFRMANKNNVIFMNNQTRYNFILFGVKKVHFKDFNQLFVNSLIENLQADKIPDSKITEYVSKANKIKFTKTSNRSVLGSMTDMVKMTGILILHYPPQEMNSIVINQKNNRSPLIKLNGYPEQLMKEALGVQ</sequence>
<reference evidence="2 3" key="1">
    <citation type="submission" date="2015-08" db="EMBL/GenBank/DDBJ databases">
        <title>Genomes of Paenibacillus riograndensis.</title>
        <authorList>
            <person name="Sant'Anna F.H."/>
            <person name="Souza R."/>
            <person name="Ambrosini A."/>
            <person name="Bach E."/>
            <person name="Fernandes G."/>
            <person name="Balsanelli E."/>
            <person name="Baura V.A."/>
            <person name="Pedrosa F.O."/>
            <person name="Souza E.M."/>
            <person name="Passaglia L."/>
        </authorList>
    </citation>
    <scope>NUCLEOTIDE SEQUENCE [LARGE SCALE GENOMIC DNA]</scope>
    <source>
        <strain evidence="2 3">CAS34</strain>
    </source>
</reference>
<dbReference type="EMBL" id="LIRB01000125">
    <property type="protein sequence ID" value="KWX77510.1"/>
    <property type="molecule type" value="Genomic_DNA"/>
</dbReference>
<dbReference type="Pfam" id="PF22016">
    <property type="entry name" value="DUF6933"/>
    <property type="match status" value="1"/>
</dbReference>
<feature type="domain" description="DUF6933" evidence="1">
    <location>
        <begin position="45"/>
        <end position="190"/>
    </location>
</feature>
<evidence type="ECO:0000259" key="1">
    <source>
        <dbReference type="Pfam" id="PF22016"/>
    </source>
</evidence>
<organism evidence="2 3">
    <name type="scientific">Paenibacillus riograndensis</name>
    <dbReference type="NCBI Taxonomy" id="483937"/>
    <lineage>
        <taxon>Bacteria</taxon>
        <taxon>Bacillati</taxon>
        <taxon>Bacillota</taxon>
        <taxon>Bacilli</taxon>
        <taxon>Bacillales</taxon>
        <taxon>Paenibacillaceae</taxon>
        <taxon>Paenibacillus</taxon>
        <taxon>Paenibacillus sonchi group</taxon>
    </lineage>
</organism>